<reference evidence="2" key="1">
    <citation type="submission" date="2022-03" db="EMBL/GenBank/DDBJ databases">
        <authorList>
            <person name="Legras J.-L."/>
            <person name="Devillers H."/>
            <person name="Grondin C."/>
        </authorList>
    </citation>
    <scope>NUCLEOTIDE SEQUENCE</scope>
    <source>
        <strain evidence="2">CLIB 1423</strain>
    </source>
</reference>
<evidence type="ECO:0000313" key="3">
    <source>
        <dbReference type="Proteomes" id="UP000837801"/>
    </source>
</evidence>
<keyword evidence="3" id="KW-1185">Reference proteome</keyword>
<keyword evidence="1" id="KW-0687">Ribonucleoprotein</keyword>
<dbReference type="Pfam" id="PF09784">
    <property type="entry name" value="L31"/>
    <property type="match status" value="1"/>
</dbReference>
<organism evidence="2 3">
    <name type="scientific">[Candida] railenensis</name>
    <dbReference type="NCBI Taxonomy" id="45579"/>
    <lineage>
        <taxon>Eukaryota</taxon>
        <taxon>Fungi</taxon>
        <taxon>Dikarya</taxon>
        <taxon>Ascomycota</taxon>
        <taxon>Saccharomycotina</taxon>
        <taxon>Pichiomycetes</taxon>
        <taxon>Debaryomycetaceae</taxon>
        <taxon>Kurtzmaniella</taxon>
    </lineage>
</organism>
<dbReference type="GO" id="GO:0032543">
    <property type="term" value="P:mitochondrial translation"/>
    <property type="evidence" value="ECO:0007669"/>
    <property type="project" value="UniProtKB-UniRule"/>
</dbReference>
<dbReference type="PANTHER" id="PTHR28271:SF1">
    <property type="entry name" value="LARGE RIBOSOMAL SUBUNIT PROTEIN ML60"/>
    <property type="match status" value="1"/>
</dbReference>
<dbReference type="OrthoDB" id="2332379at2759"/>
<dbReference type="PANTHER" id="PTHR28271">
    <property type="entry name" value="54S RIBOSOMAL PROTEIN L31, MITOCHONDRIAL"/>
    <property type="match status" value="1"/>
</dbReference>
<gene>
    <name evidence="2" type="ORF">CLIB1423_02S11166</name>
</gene>
<dbReference type="AlphaFoldDB" id="A0A9P0QKY6"/>
<sequence length="115" mass="13695">MFGPFKGTLPTLGGLLWKRSWRMSKDQKFRLRKRMQLVDRNIEVLYQSLKPAGEGQVSTGHPKIDHLKFVFPKENEMKPVDKYTTFNKNAKNYRKAVHHVPKWTKLSFRENPKYF</sequence>
<keyword evidence="1 2" id="KW-0689">Ribosomal protein</keyword>
<evidence type="ECO:0000256" key="1">
    <source>
        <dbReference type="PIRNR" id="PIRNR002216"/>
    </source>
</evidence>
<dbReference type="PIRSF" id="PIRSF002216">
    <property type="entry name" value="MRPL31_prd"/>
    <property type="match status" value="1"/>
</dbReference>
<proteinExistence type="predicted"/>
<keyword evidence="1" id="KW-0496">Mitochondrion</keyword>
<dbReference type="GO" id="GO:0005762">
    <property type="term" value="C:mitochondrial large ribosomal subunit"/>
    <property type="evidence" value="ECO:0007669"/>
    <property type="project" value="UniProtKB-UniRule"/>
</dbReference>
<dbReference type="InterPro" id="IPR016340">
    <property type="entry name" value="Ribosomal_mL60"/>
</dbReference>
<name>A0A9P0QKY6_9ASCO</name>
<accession>A0A9P0QKY6</accession>
<comment type="subunit">
    <text evidence="1">Component of the mitochondrial large ribosomal subunit.</text>
</comment>
<dbReference type="GO" id="GO:0003735">
    <property type="term" value="F:structural constituent of ribosome"/>
    <property type="evidence" value="ECO:0007669"/>
    <property type="project" value="UniProtKB-UniRule"/>
</dbReference>
<dbReference type="Proteomes" id="UP000837801">
    <property type="component" value="Unassembled WGS sequence"/>
</dbReference>
<comment type="caution">
    <text evidence="2">The sequence shown here is derived from an EMBL/GenBank/DDBJ whole genome shotgun (WGS) entry which is preliminary data.</text>
</comment>
<evidence type="ECO:0000313" key="2">
    <source>
        <dbReference type="EMBL" id="CAH2351052.1"/>
    </source>
</evidence>
<protein>
    <recommendedName>
        <fullName evidence="1">Large ribosomal subunit protein mL60</fullName>
    </recommendedName>
</protein>
<comment type="subcellular location">
    <subcellularLocation>
        <location evidence="1">Mitochondrion</location>
    </subcellularLocation>
</comment>
<dbReference type="EMBL" id="CAKXYY010000002">
    <property type="protein sequence ID" value="CAH2351052.1"/>
    <property type="molecule type" value="Genomic_DNA"/>
</dbReference>